<protein>
    <submittedName>
        <fullName evidence="2">Uncharacterized protein</fullName>
    </submittedName>
</protein>
<dbReference type="AlphaFoldDB" id="A0A135ST87"/>
<accession>A0A135ST87</accession>
<evidence type="ECO:0000313" key="2">
    <source>
        <dbReference type="EMBL" id="KXH39017.1"/>
    </source>
</evidence>
<name>A0A135ST87_9PEZI</name>
<evidence type="ECO:0000313" key="3">
    <source>
        <dbReference type="Proteomes" id="UP000070121"/>
    </source>
</evidence>
<evidence type="ECO:0000256" key="1">
    <source>
        <dbReference type="SAM" id="MobiDB-lite"/>
    </source>
</evidence>
<feature type="compositionally biased region" description="Basic and acidic residues" evidence="1">
    <location>
        <begin position="30"/>
        <end position="41"/>
    </location>
</feature>
<gene>
    <name evidence="2" type="ORF">CSAL01_03763</name>
</gene>
<organism evidence="2 3">
    <name type="scientific">Colletotrichum salicis</name>
    <dbReference type="NCBI Taxonomy" id="1209931"/>
    <lineage>
        <taxon>Eukaryota</taxon>
        <taxon>Fungi</taxon>
        <taxon>Dikarya</taxon>
        <taxon>Ascomycota</taxon>
        <taxon>Pezizomycotina</taxon>
        <taxon>Sordariomycetes</taxon>
        <taxon>Hypocreomycetidae</taxon>
        <taxon>Glomerellales</taxon>
        <taxon>Glomerellaceae</taxon>
        <taxon>Colletotrichum</taxon>
        <taxon>Colletotrichum acutatum species complex</taxon>
    </lineage>
</organism>
<comment type="caution">
    <text evidence="2">The sequence shown here is derived from an EMBL/GenBank/DDBJ whole genome shotgun (WGS) entry which is preliminary data.</text>
</comment>
<reference evidence="2 3" key="1">
    <citation type="submission" date="2014-02" db="EMBL/GenBank/DDBJ databases">
        <title>The genome sequence of Colletotrichum salicis CBS 607.94.</title>
        <authorList>
            <person name="Baroncelli R."/>
            <person name="Thon M.R."/>
        </authorList>
    </citation>
    <scope>NUCLEOTIDE SEQUENCE [LARGE SCALE GENOMIC DNA]</scope>
    <source>
        <strain evidence="2 3">CBS 607.94</strain>
    </source>
</reference>
<proteinExistence type="predicted"/>
<dbReference type="Proteomes" id="UP000070121">
    <property type="component" value="Unassembled WGS sequence"/>
</dbReference>
<feature type="region of interest" description="Disordered" evidence="1">
    <location>
        <begin position="29"/>
        <end position="49"/>
    </location>
</feature>
<dbReference type="EMBL" id="JFFI01002254">
    <property type="protein sequence ID" value="KXH39017.1"/>
    <property type="molecule type" value="Genomic_DNA"/>
</dbReference>
<sequence length="105" mass="11086">MPASGWNPGTVKETHLALAKRRYQYITHPKGHDAFDNESRTASHARVSRGGDPIPVSIVVNVIATNAAAAAAHLHHQRKLVILIVLAKAQVKATGKQAVGASPAV</sequence>
<keyword evidence="3" id="KW-1185">Reference proteome</keyword>